<keyword evidence="4" id="KW-1185">Reference proteome</keyword>
<name>A0A1C5IXT6_9ACTN</name>
<feature type="region of interest" description="Disordered" evidence="1">
    <location>
        <begin position="1"/>
        <end position="21"/>
    </location>
</feature>
<dbReference type="Proteomes" id="UP000198221">
    <property type="component" value="Chromosome I"/>
</dbReference>
<evidence type="ECO:0000259" key="2">
    <source>
        <dbReference type="Pfam" id="PF01965"/>
    </source>
</evidence>
<dbReference type="Gene3D" id="3.40.50.880">
    <property type="match status" value="1"/>
</dbReference>
<dbReference type="EMBL" id="LT607754">
    <property type="protein sequence ID" value="SCG63152.1"/>
    <property type="molecule type" value="Genomic_DNA"/>
</dbReference>
<protein>
    <submittedName>
        <fullName evidence="3">Transcriptional regulator GlxA family, contains an amidase domain and an AraC-type DNA-binding HTH domain</fullName>
    </submittedName>
</protein>
<proteinExistence type="predicted"/>
<evidence type="ECO:0000313" key="4">
    <source>
        <dbReference type="Proteomes" id="UP000198221"/>
    </source>
</evidence>
<dbReference type="InterPro" id="IPR002818">
    <property type="entry name" value="DJ-1/PfpI"/>
</dbReference>
<dbReference type="CDD" id="cd03139">
    <property type="entry name" value="GATase1_PfpI_2"/>
    <property type="match status" value="1"/>
</dbReference>
<dbReference type="PANTHER" id="PTHR43130:SF2">
    <property type="entry name" value="DJ-1_PFPI DOMAIN-CONTAINING PROTEIN"/>
    <property type="match status" value="1"/>
</dbReference>
<sequence>MDRASRFLAESTGGPLSTDRTEREHMQIAILLFDRFTALDAVGPYDVLSHLPGAETVFVAQRVGPVVNEVGSLHLTATATFADVPRPDVVVVPGGPGWHAQMTDGPTRRWLRAADEHTAWTASVCTGSLLLAGAGLLASRRATTHWLAADELAPLGAVPVAERVVIDGKYVTAAGVSAGLDMAFTLAGRIAGDAVAQTVQLAHEYEPQPPYRAGSPDRAPREIVAALRARRDAILY</sequence>
<organism evidence="3 4">
    <name type="scientific">Micromonospora inositola</name>
    <dbReference type="NCBI Taxonomy" id="47865"/>
    <lineage>
        <taxon>Bacteria</taxon>
        <taxon>Bacillati</taxon>
        <taxon>Actinomycetota</taxon>
        <taxon>Actinomycetes</taxon>
        <taxon>Micromonosporales</taxon>
        <taxon>Micromonosporaceae</taxon>
        <taxon>Micromonospora</taxon>
    </lineage>
</organism>
<dbReference type="GO" id="GO:0003677">
    <property type="term" value="F:DNA binding"/>
    <property type="evidence" value="ECO:0007669"/>
    <property type="project" value="UniProtKB-KW"/>
</dbReference>
<dbReference type="GO" id="GO:0006355">
    <property type="term" value="P:regulation of DNA-templated transcription"/>
    <property type="evidence" value="ECO:0007669"/>
    <property type="project" value="TreeGrafter"/>
</dbReference>
<dbReference type="SUPFAM" id="SSF52317">
    <property type="entry name" value="Class I glutamine amidotransferase-like"/>
    <property type="match status" value="1"/>
</dbReference>
<dbReference type="AlphaFoldDB" id="A0A1C5IXT6"/>
<evidence type="ECO:0000256" key="1">
    <source>
        <dbReference type="SAM" id="MobiDB-lite"/>
    </source>
</evidence>
<dbReference type="PANTHER" id="PTHR43130">
    <property type="entry name" value="ARAC-FAMILY TRANSCRIPTIONAL REGULATOR"/>
    <property type="match status" value="1"/>
</dbReference>
<reference evidence="4" key="1">
    <citation type="submission" date="2016-06" db="EMBL/GenBank/DDBJ databases">
        <authorList>
            <person name="Varghese N."/>
            <person name="Submissions Spin"/>
        </authorList>
    </citation>
    <scope>NUCLEOTIDE SEQUENCE [LARGE SCALE GENOMIC DNA]</scope>
    <source>
        <strain evidence="4">DSM 43819</strain>
    </source>
</reference>
<dbReference type="Pfam" id="PF01965">
    <property type="entry name" value="DJ-1_PfpI"/>
    <property type="match status" value="1"/>
</dbReference>
<feature type="domain" description="DJ-1/PfpI" evidence="2">
    <location>
        <begin position="27"/>
        <end position="186"/>
    </location>
</feature>
<dbReference type="InterPro" id="IPR029062">
    <property type="entry name" value="Class_I_gatase-like"/>
</dbReference>
<gene>
    <name evidence="3" type="ORF">GA0070613_3647</name>
</gene>
<keyword evidence="3" id="KW-0238">DNA-binding</keyword>
<dbReference type="InterPro" id="IPR052158">
    <property type="entry name" value="INH-QAR"/>
</dbReference>
<dbReference type="RefSeq" id="WP_231929256.1">
    <property type="nucleotide sequence ID" value="NZ_LT607754.1"/>
</dbReference>
<evidence type="ECO:0000313" key="3">
    <source>
        <dbReference type="EMBL" id="SCG63152.1"/>
    </source>
</evidence>
<accession>A0A1C5IXT6</accession>